<feature type="compositionally biased region" description="Polar residues" evidence="1">
    <location>
        <begin position="388"/>
        <end position="416"/>
    </location>
</feature>
<evidence type="ECO:0000256" key="1">
    <source>
        <dbReference type="SAM" id="MobiDB-lite"/>
    </source>
</evidence>
<feature type="compositionally biased region" description="Polar residues" evidence="1">
    <location>
        <begin position="535"/>
        <end position="544"/>
    </location>
</feature>
<feature type="compositionally biased region" description="Acidic residues" evidence="1">
    <location>
        <begin position="708"/>
        <end position="718"/>
    </location>
</feature>
<feature type="compositionally biased region" description="Basic and acidic residues" evidence="1">
    <location>
        <begin position="671"/>
        <end position="681"/>
    </location>
</feature>
<accession>A0A4Y2R2Z5</accession>
<feature type="region of interest" description="Disordered" evidence="1">
    <location>
        <begin position="62"/>
        <end position="120"/>
    </location>
</feature>
<dbReference type="OrthoDB" id="6436498at2759"/>
<feature type="compositionally biased region" description="Acidic residues" evidence="1">
    <location>
        <begin position="291"/>
        <end position="304"/>
    </location>
</feature>
<feature type="compositionally biased region" description="Polar residues" evidence="1">
    <location>
        <begin position="658"/>
        <end position="670"/>
    </location>
</feature>
<evidence type="ECO:0000313" key="2">
    <source>
        <dbReference type="EMBL" id="GBN69826.1"/>
    </source>
</evidence>
<sequence>MLSWLGSTVLRSLDMNPFNITEEPRESELIGAERCSDFGELGLSGKFGWLIRGVVTHRNQDEGKRLNNKHSNQNGTGIGDFYFDEQKANDDDNVKTGRAVPQSAWSKEDKEQTQPFENKTGAQFSDEFSFKNTLSYLLNMFHELKKDIFGIKEMTSLKNTKDLTNSQDNSEDKVKQNKMGENNDSPKSDASTKNIEFEKKNQKPKSNYITDYYQNNDIKFVDDDLETSSDESDDSSHKSNEGASMHEISKNKDNACISDCSEIKRKPNRYSSDAEETTAIPMSQTKIPEESDKEFDDTKDDEKDDDFKESVTKPSKIKQNNSKTSREKTENTPSSKTGKCMKKNNNNSNNLNEKNEPTERTLKSAEILITRSPQNENFNKAKSERSNQNKTTDNLSKVSPPSPDSRSSGKNLQNKGGSDFYSKSGVLGQSTTLSSQSSKDVIYPDNIEKKPYASGMSSEKPTYKKQQEQITSLKPEEHEQARNKAKSFKNNDRTSEYTTVYFPSQEAGSEIANHEMSTDTEIEDSLKESKGKRLNVNSSHTTVIYSEKEPNSKTDGQQTPNSFDTGNTISPTTSGNIMNTDNLDEDPSDNLNGKNENEKSNATQQGKRDSETQRDSETEQTKTQQLNNNSEPEKSLKNNKLNDSNRENNYKEEDDNLASMTTNDLPSTQDSNREIQNHDVEGSDTPQEETQKNNENLNKKDEMREISPDQEYEYEEDNEDFDISDELEDIEMDGDFNQNQEGELIKNDRNEENDDEMNPGNTATVLRNESQISQHTGYVMEEKSQEQYNTFLEYFYKHSNNPLFQSLKNQSNNFSR</sequence>
<feature type="region of interest" description="Disordered" evidence="1">
    <location>
        <begin position="225"/>
        <end position="250"/>
    </location>
</feature>
<feature type="compositionally biased region" description="Basic and acidic residues" evidence="1">
    <location>
        <begin position="606"/>
        <end position="620"/>
    </location>
</feature>
<feature type="compositionally biased region" description="Polar residues" evidence="1">
    <location>
        <begin position="179"/>
        <end position="194"/>
    </location>
</feature>
<dbReference type="EMBL" id="BGPR01015582">
    <property type="protein sequence ID" value="GBN69826.1"/>
    <property type="molecule type" value="Genomic_DNA"/>
</dbReference>
<feature type="region of interest" description="Disordered" evidence="1">
    <location>
        <begin position="160"/>
        <end position="209"/>
    </location>
</feature>
<protein>
    <submittedName>
        <fullName evidence="2">Uncharacterized protein</fullName>
    </submittedName>
</protein>
<feature type="compositionally biased region" description="Low complexity" evidence="1">
    <location>
        <begin position="343"/>
        <end position="352"/>
    </location>
</feature>
<keyword evidence="3" id="KW-1185">Reference proteome</keyword>
<proteinExistence type="predicted"/>
<organism evidence="2 3">
    <name type="scientific">Araneus ventricosus</name>
    <name type="common">Orbweaver spider</name>
    <name type="synonym">Epeira ventricosa</name>
    <dbReference type="NCBI Taxonomy" id="182803"/>
    <lineage>
        <taxon>Eukaryota</taxon>
        <taxon>Metazoa</taxon>
        <taxon>Ecdysozoa</taxon>
        <taxon>Arthropoda</taxon>
        <taxon>Chelicerata</taxon>
        <taxon>Arachnida</taxon>
        <taxon>Araneae</taxon>
        <taxon>Araneomorphae</taxon>
        <taxon>Entelegynae</taxon>
        <taxon>Araneoidea</taxon>
        <taxon>Araneidae</taxon>
        <taxon>Araneus</taxon>
    </lineage>
</organism>
<feature type="compositionally biased region" description="Polar residues" evidence="1">
    <location>
        <begin position="621"/>
        <end position="630"/>
    </location>
</feature>
<evidence type="ECO:0000313" key="3">
    <source>
        <dbReference type="Proteomes" id="UP000499080"/>
    </source>
</evidence>
<feature type="compositionally biased region" description="Basic and acidic residues" evidence="1">
    <location>
        <begin position="353"/>
        <end position="363"/>
    </location>
</feature>
<feature type="region of interest" description="Disordered" evidence="1">
    <location>
        <begin position="264"/>
        <end position="718"/>
    </location>
</feature>
<comment type="caution">
    <text evidence="2">The sequence shown here is derived from an EMBL/GenBank/DDBJ whole genome shotgun (WGS) entry which is preliminary data.</text>
</comment>
<feature type="region of interest" description="Disordered" evidence="1">
    <location>
        <begin position="734"/>
        <end position="762"/>
    </location>
</feature>
<name>A0A4Y2R2Z5_ARAVE</name>
<dbReference type="AlphaFoldDB" id="A0A4Y2R2Z5"/>
<gene>
    <name evidence="2" type="ORF">AVEN_52894_1</name>
</gene>
<reference evidence="2 3" key="1">
    <citation type="journal article" date="2019" name="Sci. Rep.">
        <title>Orb-weaving spider Araneus ventricosus genome elucidates the spidroin gene catalogue.</title>
        <authorList>
            <person name="Kono N."/>
            <person name="Nakamura H."/>
            <person name="Ohtoshi R."/>
            <person name="Moran D.A.P."/>
            <person name="Shinohara A."/>
            <person name="Yoshida Y."/>
            <person name="Fujiwara M."/>
            <person name="Mori M."/>
            <person name="Tomita M."/>
            <person name="Arakawa K."/>
        </authorList>
    </citation>
    <scope>NUCLEOTIDE SEQUENCE [LARGE SCALE GENOMIC DNA]</scope>
</reference>
<feature type="compositionally biased region" description="Polar residues" evidence="1">
    <location>
        <begin position="553"/>
        <end position="581"/>
    </location>
</feature>
<feature type="compositionally biased region" description="Basic and acidic residues" evidence="1">
    <location>
        <begin position="84"/>
        <end position="95"/>
    </location>
</feature>
<feature type="compositionally biased region" description="Low complexity" evidence="1">
    <location>
        <begin position="427"/>
        <end position="438"/>
    </location>
</feature>
<feature type="compositionally biased region" description="Polar residues" evidence="1">
    <location>
        <begin position="589"/>
        <end position="605"/>
    </location>
</feature>
<feature type="compositionally biased region" description="Basic and acidic residues" evidence="1">
    <location>
        <begin position="689"/>
        <end position="707"/>
    </location>
</feature>
<dbReference type="Proteomes" id="UP000499080">
    <property type="component" value="Unassembled WGS sequence"/>
</dbReference>